<reference evidence="9" key="1">
    <citation type="submission" date="2020-07" db="EMBL/GenBank/DDBJ databases">
        <title>novel species isolated from the respiratory tract of Marmot.</title>
        <authorList>
            <person name="Zhang G."/>
        </authorList>
    </citation>
    <scope>NUCLEOTIDE SEQUENCE [LARGE SCALE GENOMIC DNA]</scope>
    <source>
        <strain evidence="9">686</strain>
    </source>
</reference>
<sequence>MVSVSFVASGGTLFAAADSAPSTFTQMFGSGLIGLREGLETGIVVMVLVAYVVKTGRRDALKWIWAGVGAAVVMVVVVFFVIHFGTSTMTPLAAETIAGVASLVAVVIVTFMVLWMSKAASHISADLQSGMSQALVAGRASVMGLAFLAVGREGFETALLMVGYAESVAGGLWPLVGLLLGVLAAVVLTVLIYQGAVRLNFRVFFTYTGIFLIFVAAGILTYGVGALQTVGWLPGFNAVAFDVSAGYDASSWYGTILGGIFNFRPDPTALQVIVWIVYVAVVLTLFLRRQASGRRARPHTDPADAETASPAVTTNPAQSPASAETATERNPQ</sequence>
<evidence type="ECO:0000256" key="6">
    <source>
        <dbReference type="SAM" id="MobiDB-lite"/>
    </source>
</evidence>
<dbReference type="KEGG" id="gji:H1R19_07600"/>
<dbReference type="EMBL" id="CP059491">
    <property type="protein sequence ID" value="QMT02973.1"/>
    <property type="molecule type" value="Genomic_DNA"/>
</dbReference>
<feature type="transmembrane region" description="Helical" evidence="7">
    <location>
        <begin position="65"/>
        <end position="86"/>
    </location>
</feature>
<evidence type="ECO:0000313" key="9">
    <source>
        <dbReference type="Proteomes" id="UP000515663"/>
    </source>
</evidence>
<dbReference type="GO" id="GO:0015093">
    <property type="term" value="F:ferrous iron transmembrane transporter activity"/>
    <property type="evidence" value="ECO:0007669"/>
    <property type="project" value="TreeGrafter"/>
</dbReference>
<feature type="transmembrane region" description="Helical" evidence="7">
    <location>
        <begin position="92"/>
        <end position="114"/>
    </location>
</feature>
<name>A0A7D7RSD6_9ACTN</name>
<proteinExistence type="inferred from homology"/>
<evidence type="ECO:0000256" key="3">
    <source>
        <dbReference type="ARBA" id="ARBA00022692"/>
    </source>
</evidence>
<gene>
    <name evidence="8" type="ORF">H1R19_07600</name>
</gene>
<dbReference type="NCBIfam" id="NF041756">
    <property type="entry name" value="EfeU"/>
    <property type="match status" value="1"/>
</dbReference>
<evidence type="ECO:0000256" key="2">
    <source>
        <dbReference type="ARBA" id="ARBA00008333"/>
    </source>
</evidence>
<keyword evidence="3 7" id="KW-0812">Transmembrane</keyword>
<evidence type="ECO:0000256" key="1">
    <source>
        <dbReference type="ARBA" id="ARBA00004141"/>
    </source>
</evidence>
<keyword evidence="9" id="KW-1185">Reference proteome</keyword>
<evidence type="ECO:0000256" key="5">
    <source>
        <dbReference type="ARBA" id="ARBA00023136"/>
    </source>
</evidence>
<dbReference type="RefSeq" id="WP_188329874.1">
    <property type="nucleotide sequence ID" value="NZ_CP059491.1"/>
</dbReference>
<dbReference type="AlphaFoldDB" id="A0A7D7RSD6"/>
<dbReference type="PANTHER" id="PTHR31632">
    <property type="entry name" value="IRON TRANSPORTER FTH1"/>
    <property type="match status" value="1"/>
</dbReference>
<evidence type="ECO:0000313" key="8">
    <source>
        <dbReference type="EMBL" id="QMT02973.1"/>
    </source>
</evidence>
<feature type="compositionally biased region" description="Polar residues" evidence="6">
    <location>
        <begin position="310"/>
        <end position="332"/>
    </location>
</feature>
<dbReference type="GO" id="GO:0033573">
    <property type="term" value="C:high-affinity iron permease complex"/>
    <property type="evidence" value="ECO:0007669"/>
    <property type="project" value="InterPro"/>
</dbReference>
<dbReference type="Proteomes" id="UP000515663">
    <property type="component" value="Chromosome"/>
</dbReference>
<keyword evidence="4 7" id="KW-1133">Transmembrane helix</keyword>
<dbReference type="Pfam" id="PF03239">
    <property type="entry name" value="FTR1"/>
    <property type="match status" value="1"/>
</dbReference>
<accession>A0A7D7RSD6</accession>
<feature type="region of interest" description="Disordered" evidence="6">
    <location>
        <begin position="295"/>
        <end position="332"/>
    </location>
</feature>
<feature type="transmembrane region" description="Helical" evidence="7">
    <location>
        <begin position="204"/>
        <end position="224"/>
    </location>
</feature>
<feature type="transmembrane region" description="Helical" evidence="7">
    <location>
        <begin position="171"/>
        <end position="192"/>
    </location>
</feature>
<comment type="similarity">
    <text evidence="2">Belongs to the oxidase-dependent Fe transporter (OFeT) (TC 9.A.10.1) family.</text>
</comment>
<protein>
    <submittedName>
        <fullName evidence="8">FTR1 family protein</fullName>
    </submittedName>
</protein>
<keyword evidence="5 7" id="KW-0472">Membrane</keyword>
<dbReference type="PANTHER" id="PTHR31632:SF2">
    <property type="entry name" value="PLASMA MEMBRANE IRON PERMEASE"/>
    <property type="match status" value="1"/>
</dbReference>
<comment type="subcellular location">
    <subcellularLocation>
        <location evidence="1">Membrane</location>
        <topology evidence="1">Multi-pass membrane protein</topology>
    </subcellularLocation>
</comment>
<feature type="transmembrane region" description="Helical" evidence="7">
    <location>
        <begin position="134"/>
        <end position="151"/>
    </location>
</feature>
<evidence type="ECO:0000256" key="4">
    <source>
        <dbReference type="ARBA" id="ARBA00022989"/>
    </source>
</evidence>
<dbReference type="InterPro" id="IPR004923">
    <property type="entry name" value="FTR1/Fip1/EfeU"/>
</dbReference>
<evidence type="ECO:0000256" key="7">
    <source>
        <dbReference type="SAM" id="Phobius"/>
    </source>
</evidence>
<feature type="transmembrane region" description="Helical" evidence="7">
    <location>
        <begin position="35"/>
        <end position="53"/>
    </location>
</feature>
<feature type="transmembrane region" description="Helical" evidence="7">
    <location>
        <begin position="268"/>
        <end position="287"/>
    </location>
</feature>
<organism evidence="8 9">
    <name type="scientific">Gordonia jinghuaiqii</name>
    <dbReference type="NCBI Taxonomy" id="2758710"/>
    <lineage>
        <taxon>Bacteria</taxon>
        <taxon>Bacillati</taxon>
        <taxon>Actinomycetota</taxon>
        <taxon>Actinomycetes</taxon>
        <taxon>Mycobacteriales</taxon>
        <taxon>Gordoniaceae</taxon>
        <taxon>Gordonia</taxon>
    </lineage>
</organism>